<evidence type="ECO:0000313" key="2">
    <source>
        <dbReference type="EMBL" id="HIV12475.1"/>
    </source>
</evidence>
<organism evidence="2 3">
    <name type="scientific">Candidatus Pullilachnospira stercoravium</name>
    <dbReference type="NCBI Taxonomy" id="2840913"/>
    <lineage>
        <taxon>Bacteria</taxon>
        <taxon>Bacillati</taxon>
        <taxon>Bacillota</taxon>
        <taxon>Clostridia</taxon>
        <taxon>Lachnospirales</taxon>
        <taxon>Lachnospiraceae</taxon>
        <taxon>Lachnospiraceae incertae sedis</taxon>
        <taxon>Candidatus Pullilachnospira</taxon>
    </lineage>
</organism>
<evidence type="ECO:0000313" key="3">
    <source>
        <dbReference type="Proteomes" id="UP000886723"/>
    </source>
</evidence>
<reference evidence="2" key="1">
    <citation type="submission" date="2020-10" db="EMBL/GenBank/DDBJ databases">
        <authorList>
            <person name="Gilroy R."/>
        </authorList>
    </citation>
    <scope>NUCLEOTIDE SEQUENCE</scope>
    <source>
        <strain evidence="2">ChiBcec2-4451</strain>
    </source>
</reference>
<dbReference type="EMBL" id="DVON01000106">
    <property type="protein sequence ID" value="HIV12475.1"/>
    <property type="molecule type" value="Genomic_DNA"/>
</dbReference>
<name>A0A9D1T5E4_9FIRM</name>
<gene>
    <name evidence="2" type="ORF">IAA63_04965</name>
</gene>
<sequence length="52" mass="6454">MKDRKTRLVIRGNELYEIDLDCVKRRQEGKPCREEKDREEAEKKKEKWKKHP</sequence>
<feature type="compositionally biased region" description="Basic and acidic residues" evidence="1">
    <location>
        <begin position="28"/>
        <end position="45"/>
    </location>
</feature>
<feature type="region of interest" description="Disordered" evidence="1">
    <location>
        <begin position="28"/>
        <end position="52"/>
    </location>
</feature>
<dbReference type="Proteomes" id="UP000886723">
    <property type="component" value="Unassembled WGS sequence"/>
</dbReference>
<dbReference type="AlphaFoldDB" id="A0A9D1T5E4"/>
<protein>
    <submittedName>
        <fullName evidence="2">Uncharacterized protein</fullName>
    </submittedName>
</protein>
<proteinExistence type="predicted"/>
<accession>A0A9D1T5E4</accession>
<reference evidence="2" key="2">
    <citation type="journal article" date="2021" name="PeerJ">
        <title>Extensive microbial diversity within the chicken gut microbiome revealed by metagenomics and culture.</title>
        <authorList>
            <person name="Gilroy R."/>
            <person name="Ravi A."/>
            <person name="Getino M."/>
            <person name="Pursley I."/>
            <person name="Horton D.L."/>
            <person name="Alikhan N.F."/>
            <person name="Baker D."/>
            <person name="Gharbi K."/>
            <person name="Hall N."/>
            <person name="Watson M."/>
            <person name="Adriaenssens E.M."/>
            <person name="Foster-Nyarko E."/>
            <person name="Jarju S."/>
            <person name="Secka A."/>
            <person name="Antonio M."/>
            <person name="Oren A."/>
            <person name="Chaudhuri R.R."/>
            <person name="La Ragione R."/>
            <person name="Hildebrand F."/>
            <person name="Pallen M.J."/>
        </authorList>
    </citation>
    <scope>NUCLEOTIDE SEQUENCE</scope>
    <source>
        <strain evidence="2">ChiBcec2-4451</strain>
    </source>
</reference>
<comment type="caution">
    <text evidence="2">The sequence shown here is derived from an EMBL/GenBank/DDBJ whole genome shotgun (WGS) entry which is preliminary data.</text>
</comment>
<evidence type="ECO:0000256" key="1">
    <source>
        <dbReference type="SAM" id="MobiDB-lite"/>
    </source>
</evidence>